<dbReference type="FunFam" id="3.40.50.720:FF:000084">
    <property type="entry name" value="Short-chain dehydrogenase reductase"/>
    <property type="match status" value="1"/>
</dbReference>
<dbReference type="PRINTS" id="PR00080">
    <property type="entry name" value="SDRFAMILY"/>
</dbReference>
<organism evidence="2 3">
    <name type="scientific">Chitinophaga solisilvae</name>
    <dbReference type="NCBI Taxonomy" id="1233460"/>
    <lineage>
        <taxon>Bacteria</taxon>
        <taxon>Pseudomonadati</taxon>
        <taxon>Bacteroidota</taxon>
        <taxon>Chitinophagia</taxon>
        <taxon>Chitinophagales</taxon>
        <taxon>Chitinophagaceae</taxon>
        <taxon>Chitinophaga</taxon>
    </lineage>
</organism>
<evidence type="ECO:0000313" key="3">
    <source>
        <dbReference type="Proteomes" id="UP000281028"/>
    </source>
</evidence>
<dbReference type="PRINTS" id="PR00081">
    <property type="entry name" value="GDHRDH"/>
</dbReference>
<dbReference type="InterPro" id="IPR050259">
    <property type="entry name" value="SDR"/>
</dbReference>
<dbReference type="AlphaFoldDB" id="A0A433WN31"/>
<dbReference type="PANTHER" id="PTHR42879:SF2">
    <property type="entry name" value="3-OXOACYL-[ACYL-CARRIER-PROTEIN] REDUCTASE FABG"/>
    <property type="match status" value="1"/>
</dbReference>
<evidence type="ECO:0000256" key="1">
    <source>
        <dbReference type="ARBA" id="ARBA00006484"/>
    </source>
</evidence>
<comment type="similarity">
    <text evidence="1">Belongs to the short-chain dehydrogenases/reductases (SDR) family.</text>
</comment>
<dbReference type="SUPFAM" id="SSF51735">
    <property type="entry name" value="NAD(P)-binding Rossmann-fold domains"/>
    <property type="match status" value="1"/>
</dbReference>
<dbReference type="InterPro" id="IPR002347">
    <property type="entry name" value="SDR_fam"/>
</dbReference>
<proteinExistence type="inferred from homology"/>
<accession>A0A433WN31</accession>
<evidence type="ECO:0000313" key="2">
    <source>
        <dbReference type="EMBL" id="NSL87252.1"/>
    </source>
</evidence>
<comment type="caution">
    <text evidence="2">The sequence shown here is derived from an EMBL/GenBank/DDBJ whole genome shotgun (WGS) entry which is preliminary data.</text>
</comment>
<sequence>MDLYLKGKTAVVSGASQGFGRAITKELALEGVKVLATARNEALLNSLKEEIAAAGGVEPLTFVYDFTAQDAPQQIAAAALSGLGHVDILVNNAGRSQPLEVVSPDELWEASFTLDFNRHRQLTQALLPQMMERKEGVILNISSTYELRTLNASAIAKASVVAWAKQLASELGPHGIRVNSIQPGLIDTNNIRRFFPGDERRQFAEREIPLGDFGEPQDIANMAVFLASPRARYITGTVAVVDGGMRRYPF</sequence>
<name>A0A433WN31_9BACT</name>
<dbReference type="PANTHER" id="PTHR42879">
    <property type="entry name" value="3-OXOACYL-(ACYL-CARRIER-PROTEIN) REDUCTASE"/>
    <property type="match status" value="1"/>
</dbReference>
<keyword evidence="3" id="KW-1185">Reference proteome</keyword>
<gene>
    <name evidence="2" type="ORF">ECE50_010455</name>
</gene>
<dbReference type="EMBL" id="RIAR02000001">
    <property type="protein sequence ID" value="NSL87252.1"/>
    <property type="molecule type" value="Genomic_DNA"/>
</dbReference>
<dbReference type="Proteomes" id="UP000281028">
    <property type="component" value="Unassembled WGS sequence"/>
</dbReference>
<dbReference type="InterPro" id="IPR036291">
    <property type="entry name" value="NAD(P)-bd_dom_sf"/>
</dbReference>
<protein>
    <submittedName>
        <fullName evidence="2">SDR family oxidoreductase</fullName>
    </submittedName>
</protein>
<dbReference type="Pfam" id="PF13561">
    <property type="entry name" value="adh_short_C2"/>
    <property type="match status" value="1"/>
</dbReference>
<dbReference type="Gene3D" id="3.40.50.720">
    <property type="entry name" value="NAD(P)-binding Rossmann-like Domain"/>
    <property type="match status" value="1"/>
</dbReference>
<dbReference type="OrthoDB" id="9804774at2"/>
<reference evidence="2" key="1">
    <citation type="submission" date="2020-05" db="EMBL/GenBank/DDBJ databases">
        <title>Chitinophaga laudate sp. nov., isolated from a tropical peat swamp.</title>
        <authorList>
            <person name="Goh C.B.S."/>
            <person name="Lee M.S."/>
            <person name="Parimannan S."/>
            <person name="Pasbakhsh P."/>
            <person name="Yule C.M."/>
            <person name="Rajandas H."/>
            <person name="Loke S."/>
            <person name="Croft L."/>
            <person name="Tan J.B.L."/>
        </authorList>
    </citation>
    <scope>NUCLEOTIDE SEQUENCE</scope>
    <source>
        <strain evidence="2">Mgbs1</strain>
    </source>
</reference>